<feature type="domain" description="Acyltransferase 3" evidence="9">
    <location>
        <begin position="21"/>
        <end position="363"/>
    </location>
</feature>
<keyword evidence="7" id="KW-0012">Acyltransferase</keyword>
<feature type="transmembrane region" description="Helical" evidence="8">
    <location>
        <begin position="404"/>
        <end position="422"/>
    </location>
</feature>
<dbReference type="InterPro" id="IPR036514">
    <property type="entry name" value="SGNH_hydro_sf"/>
</dbReference>
<feature type="transmembrane region" description="Helical" evidence="8">
    <location>
        <begin position="264"/>
        <end position="285"/>
    </location>
</feature>
<evidence type="ECO:0000256" key="5">
    <source>
        <dbReference type="ARBA" id="ARBA00022989"/>
    </source>
</evidence>
<evidence type="ECO:0000259" key="9">
    <source>
        <dbReference type="Pfam" id="PF01757"/>
    </source>
</evidence>
<organism evidence="10">
    <name type="scientific">freshwater metagenome</name>
    <dbReference type="NCBI Taxonomy" id="449393"/>
    <lineage>
        <taxon>unclassified sequences</taxon>
        <taxon>metagenomes</taxon>
        <taxon>ecological metagenomes</taxon>
    </lineage>
</organism>
<feature type="transmembrane region" description="Helical" evidence="8">
    <location>
        <begin position="159"/>
        <end position="177"/>
    </location>
</feature>
<evidence type="ECO:0000256" key="7">
    <source>
        <dbReference type="ARBA" id="ARBA00023315"/>
    </source>
</evidence>
<feature type="transmembrane region" description="Helical" evidence="8">
    <location>
        <begin position="184"/>
        <end position="201"/>
    </location>
</feature>
<dbReference type="SUPFAM" id="SSF52266">
    <property type="entry name" value="SGNH hydrolase"/>
    <property type="match status" value="1"/>
</dbReference>
<dbReference type="GO" id="GO:0005886">
    <property type="term" value="C:plasma membrane"/>
    <property type="evidence" value="ECO:0007669"/>
    <property type="project" value="UniProtKB-SubCell"/>
</dbReference>
<gene>
    <name evidence="10" type="ORF">UFOPK2992_01327</name>
</gene>
<evidence type="ECO:0000256" key="1">
    <source>
        <dbReference type="ARBA" id="ARBA00004651"/>
    </source>
</evidence>
<dbReference type="GO" id="GO:0016747">
    <property type="term" value="F:acyltransferase activity, transferring groups other than amino-acyl groups"/>
    <property type="evidence" value="ECO:0007669"/>
    <property type="project" value="InterPro"/>
</dbReference>
<accession>A0A6J6YBJ6</accession>
<dbReference type="GO" id="GO:0009103">
    <property type="term" value="P:lipopolysaccharide biosynthetic process"/>
    <property type="evidence" value="ECO:0007669"/>
    <property type="project" value="TreeGrafter"/>
</dbReference>
<dbReference type="AlphaFoldDB" id="A0A6J6YBJ6"/>
<dbReference type="Pfam" id="PF01757">
    <property type="entry name" value="Acyl_transf_3"/>
    <property type="match status" value="1"/>
</dbReference>
<feature type="transmembrane region" description="Helical" evidence="8">
    <location>
        <begin position="221"/>
        <end position="243"/>
    </location>
</feature>
<evidence type="ECO:0000256" key="8">
    <source>
        <dbReference type="SAM" id="Phobius"/>
    </source>
</evidence>
<dbReference type="InterPro" id="IPR050879">
    <property type="entry name" value="Acyltransferase_3"/>
</dbReference>
<comment type="subcellular location">
    <subcellularLocation>
        <location evidence="1">Cell membrane</location>
        <topology evidence="1">Multi-pass membrane protein</topology>
    </subcellularLocation>
</comment>
<proteinExistence type="predicted"/>
<dbReference type="PANTHER" id="PTHR23028:SF53">
    <property type="entry name" value="ACYL_TRANSF_3 DOMAIN-CONTAINING PROTEIN"/>
    <property type="match status" value="1"/>
</dbReference>
<feature type="transmembrane region" description="Helical" evidence="8">
    <location>
        <begin position="48"/>
        <end position="67"/>
    </location>
</feature>
<dbReference type="EMBL" id="CAFAAI010000242">
    <property type="protein sequence ID" value="CAB4806871.1"/>
    <property type="molecule type" value="Genomic_DNA"/>
</dbReference>
<keyword evidence="2" id="KW-1003">Cell membrane</keyword>
<keyword evidence="6 8" id="KW-0472">Membrane</keyword>
<sequence>MPSGTVEFDVTRVRTMGYQPGLDGLRAISVVAVILYHAGFGWMRGGFFGVEVFFVVSGFLITSLLLDEREKNQRVNLGQFWVRRARRLLPALFTMMLAVALWASMFGTAEQQSTLKRDLPWSIFYLGNWGQILGHAPYFASADPPLLRHLWSLAVEEQWYLIWPLVFIAAMSVGTGRLSTRAKAFAATAFALMALMFVLHATTPDDGTISVLGNQANRTNFMYLSTFTRASGLLLGAGAAFVWRPWRSTRKMLKFGTRLDPFGAVTLTLLVCIMSVAELTAGYVYQWLLALVSVLSILTIMVVVHPAALGFRALLSWRPLVEIGRRSYGLYLWHWPIFVFSHTYHSGRYTRFVVATLITVAVSEVSYRFIETPIRNDFVHQWFRDQRAAMGSDRVRRIRRTTTVLGVVGAIAVGMVGFYASVAHFDPAVGGTEVFFSVPTIPLPTTVPFDPAVTTTAPVAPVVSVAPSLPRRVTIVGDSQAHALAINLPTGIESTFTINDGSIDGCGVYDSGRVVSTRTSFRRSFADCSGWAEKWGRSASSAKAEVALVVLGAWDVFDLQLADRTLVFGTPEADAFYLAQLQQGIDSLKATGAHVALLEVACMRPKDVKGAGVPALPERGDDTRTGHVNDLLKQAAAKDPTHVSFVAGPQAWCSDQAISVDLAYRWDGVHVYKAGANLIFLIITPALLKLPVQ</sequence>
<feature type="transmembrane region" description="Helical" evidence="8">
    <location>
        <begin position="88"/>
        <end position="109"/>
    </location>
</feature>
<evidence type="ECO:0000256" key="2">
    <source>
        <dbReference type="ARBA" id="ARBA00022475"/>
    </source>
</evidence>
<feature type="transmembrane region" description="Helical" evidence="8">
    <location>
        <begin position="291"/>
        <end position="315"/>
    </location>
</feature>
<dbReference type="PANTHER" id="PTHR23028">
    <property type="entry name" value="ACETYLTRANSFERASE"/>
    <property type="match status" value="1"/>
</dbReference>
<feature type="transmembrane region" description="Helical" evidence="8">
    <location>
        <begin position="24"/>
        <end position="42"/>
    </location>
</feature>
<dbReference type="Gene3D" id="3.40.50.1110">
    <property type="entry name" value="SGNH hydrolase"/>
    <property type="match status" value="1"/>
</dbReference>
<evidence type="ECO:0000256" key="3">
    <source>
        <dbReference type="ARBA" id="ARBA00022679"/>
    </source>
</evidence>
<keyword evidence="3" id="KW-0808">Transferase</keyword>
<evidence type="ECO:0000256" key="4">
    <source>
        <dbReference type="ARBA" id="ARBA00022692"/>
    </source>
</evidence>
<dbReference type="InterPro" id="IPR007407">
    <property type="entry name" value="DUF459"/>
</dbReference>
<dbReference type="Pfam" id="PF04311">
    <property type="entry name" value="DUF459"/>
    <property type="match status" value="1"/>
</dbReference>
<name>A0A6J6YBJ6_9ZZZZ</name>
<protein>
    <submittedName>
        <fullName evidence="10">Unannotated protein</fullName>
    </submittedName>
</protein>
<evidence type="ECO:0000313" key="10">
    <source>
        <dbReference type="EMBL" id="CAB4806871.1"/>
    </source>
</evidence>
<evidence type="ECO:0000256" key="6">
    <source>
        <dbReference type="ARBA" id="ARBA00023136"/>
    </source>
</evidence>
<keyword evidence="4 8" id="KW-0812">Transmembrane</keyword>
<reference evidence="10" key="1">
    <citation type="submission" date="2020-05" db="EMBL/GenBank/DDBJ databases">
        <authorList>
            <person name="Chiriac C."/>
            <person name="Salcher M."/>
            <person name="Ghai R."/>
            <person name="Kavagutti S V."/>
        </authorList>
    </citation>
    <scope>NUCLEOTIDE SEQUENCE</scope>
</reference>
<keyword evidence="5 8" id="KW-1133">Transmembrane helix</keyword>
<dbReference type="InterPro" id="IPR002656">
    <property type="entry name" value="Acyl_transf_3_dom"/>
</dbReference>